<dbReference type="SMART" id="SM00471">
    <property type="entry name" value="HDc"/>
    <property type="match status" value="1"/>
</dbReference>
<dbReference type="Gene3D" id="1.10.3210.10">
    <property type="entry name" value="Hypothetical protein af1432"/>
    <property type="match status" value="1"/>
</dbReference>
<reference evidence="6" key="1">
    <citation type="submission" date="2014-02" db="EMBL/GenBank/DDBJ databases">
        <title>Expanding our view of genomic diversity in Candidatus Accumulibacter clades.</title>
        <authorList>
            <person name="Skennerton C.T."/>
            <person name="Barr J.J."/>
            <person name="Slater F.R."/>
            <person name="Bond P.L."/>
            <person name="Tyson G.W."/>
        </authorList>
    </citation>
    <scope>NUCLEOTIDE SEQUENCE [LARGE SCALE GENOMIC DNA]</scope>
</reference>
<dbReference type="Pfam" id="PF04607">
    <property type="entry name" value="RelA_SpoT"/>
    <property type="match status" value="1"/>
</dbReference>
<feature type="domain" description="HD" evidence="4">
    <location>
        <begin position="148"/>
        <end position="247"/>
    </location>
</feature>
<keyword evidence="7" id="KW-1185">Reference proteome</keyword>
<name>A0A011MZ65_9PROT</name>
<dbReference type="Gene3D" id="3.10.20.30">
    <property type="match status" value="1"/>
</dbReference>
<dbReference type="FunFam" id="3.10.20.30:FF:000002">
    <property type="entry name" value="GTP pyrophosphokinase (RelA/SpoT)"/>
    <property type="match status" value="1"/>
</dbReference>
<dbReference type="InterPro" id="IPR045865">
    <property type="entry name" value="ACT-like_dom_sf"/>
</dbReference>
<evidence type="ECO:0000259" key="3">
    <source>
        <dbReference type="PROSITE" id="PS51671"/>
    </source>
</evidence>
<dbReference type="InterPro" id="IPR007685">
    <property type="entry name" value="RelA_SpoT"/>
</dbReference>
<evidence type="ECO:0000313" key="6">
    <source>
        <dbReference type="EMBL" id="EXI67886.1"/>
    </source>
</evidence>
<dbReference type="CDD" id="cd01668">
    <property type="entry name" value="TGS_RSH"/>
    <property type="match status" value="1"/>
</dbReference>
<evidence type="ECO:0000256" key="1">
    <source>
        <dbReference type="RuleBase" id="RU003847"/>
    </source>
</evidence>
<dbReference type="GO" id="GO:0008728">
    <property type="term" value="F:GTP diphosphokinase activity"/>
    <property type="evidence" value="ECO:0007669"/>
    <property type="project" value="TreeGrafter"/>
</dbReference>
<dbReference type="PROSITE" id="PS51831">
    <property type="entry name" value="HD"/>
    <property type="match status" value="1"/>
</dbReference>
<dbReference type="AlphaFoldDB" id="A0A011MZ65"/>
<dbReference type="CDD" id="cd04876">
    <property type="entry name" value="ACT_RelA-SpoT"/>
    <property type="match status" value="1"/>
</dbReference>
<dbReference type="PANTHER" id="PTHR21262">
    <property type="entry name" value="GUANOSINE-3',5'-BIS DIPHOSPHATE 3'-PYROPHOSPHOHYDROLASE"/>
    <property type="match status" value="1"/>
</dbReference>
<dbReference type="Pfam" id="PF13291">
    <property type="entry name" value="ACT_4"/>
    <property type="match status" value="1"/>
</dbReference>
<dbReference type="InterPro" id="IPR003607">
    <property type="entry name" value="HD/PDEase_dom"/>
</dbReference>
<dbReference type="InterPro" id="IPR033655">
    <property type="entry name" value="TGS_RelA/SpoT"/>
</dbReference>
<dbReference type="EMBL" id="JFAX01000007">
    <property type="protein sequence ID" value="EXI67886.1"/>
    <property type="molecule type" value="Genomic_DNA"/>
</dbReference>
<dbReference type="PANTHER" id="PTHR21262:SF36">
    <property type="entry name" value="BIFUNCTIONAL (P)PPGPP SYNTHASE_HYDROLASE SPOT"/>
    <property type="match status" value="1"/>
</dbReference>
<dbReference type="FunFam" id="1.10.3210.10:FF:000001">
    <property type="entry name" value="GTP pyrophosphokinase RelA"/>
    <property type="match status" value="1"/>
</dbReference>
<evidence type="ECO:0000313" key="7">
    <source>
        <dbReference type="Proteomes" id="UP000020218"/>
    </source>
</evidence>
<dbReference type="SUPFAM" id="SSF81301">
    <property type="entry name" value="Nucleotidyltransferase"/>
    <property type="match status" value="1"/>
</dbReference>
<comment type="similarity">
    <text evidence="1">Belongs to the relA/spoT family.</text>
</comment>
<organism evidence="6 7">
    <name type="scientific">Candidatus Accumulibacter adjunctus</name>
    <dbReference type="NCBI Taxonomy" id="1454001"/>
    <lineage>
        <taxon>Bacteria</taxon>
        <taxon>Pseudomonadati</taxon>
        <taxon>Pseudomonadota</taxon>
        <taxon>Betaproteobacteria</taxon>
        <taxon>Candidatus Accumulibacter</taxon>
    </lineage>
</organism>
<dbReference type="Gene3D" id="3.30.70.260">
    <property type="match status" value="1"/>
</dbReference>
<dbReference type="PATRIC" id="fig|1454001.3.peg.1511"/>
<dbReference type="FunFam" id="3.30.460.10:FF:000001">
    <property type="entry name" value="GTP pyrophosphokinase RelA"/>
    <property type="match status" value="1"/>
</dbReference>
<dbReference type="PROSITE" id="PS51880">
    <property type="entry name" value="TGS"/>
    <property type="match status" value="1"/>
</dbReference>
<evidence type="ECO:0000259" key="4">
    <source>
        <dbReference type="PROSITE" id="PS51831"/>
    </source>
</evidence>
<dbReference type="InterPro" id="IPR002912">
    <property type="entry name" value="ACT_dom"/>
</dbReference>
<dbReference type="InterPro" id="IPR043519">
    <property type="entry name" value="NT_sf"/>
</dbReference>
<dbReference type="GO" id="GO:0015949">
    <property type="term" value="P:nucleobase-containing small molecule interconversion"/>
    <property type="evidence" value="ECO:0007669"/>
    <property type="project" value="UniProtKB-ARBA"/>
</dbReference>
<dbReference type="InterPro" id="IPR012676">
    <property type="entry name" value="TGS-like"/>
</dbReference>
<dbReference type="GO" id="GO:0008893">
    <property type="term" value="F:guanosine-3',5'-bis(diphosphate) 3'-diphosphatase activity"/>
    <property type="evidence" value="ECO:0007669"/>
    <property type="project" value="TreeGrafter"/>
</dbReference>
<dbReference type="InterPro" id="IPR006674">
    <property type="entry name" value="HD_domain"/>
</dbReference>
<dbReference type="Pfam" id="PF02824">
    <property type="entry name" value="TGS"/>
    <property type="match status" value="1"/>
</dbReference>
<dbReference type="SUPFAM" id="SSF109604">
    <property type="entry name" value="HD-domain/PDEase-like"/>
    <property type="match status" value="1"/>
</dbReference>
<dbReference type="NCBIfam" id="TIGR00691">
    <property type="entry name" value="spoT_relA"/>
    <property type="match status" value="1"/>
</dbReference>
<feature type="region of interest" description="Disordered" evidence="2">
    <location>
        <begin position="1"/>
        <end position="60"/>
    </location>
</feature>
<dbReference type="PROSITE" id="PS51671">
    <property type="entry name" value="ACT"/>
    <property type="match status" value="1"/>
</dbReference>
<dbReference type="Gene3D" id="3.30.460.10">
    <property type="entry name" value="Beta Polymerase, domain 2"/>
    <property type="match status" value="1"/>
</dbReference>
<dbReference type="Pfam" id="PF13328">
    <property type="entry name" value="HD_4"/>
    <property type="match status" value="1"/>
</dbReference>
<accession>A0A011MZ65</accession>
<dbReference type="GO" id="GO:0042594">
    <property type="term" value="P:response to starvation"/>
    <property type="evidence" value="ECO:0007669"/>
    <property type="project" value="TreeGrafter"/>
</dbReference>
<dbReference type="Proteomes" id="UP000020218">
    <property type="component" value="Unassembled WGS sequence"/>
</dbReference>
<sequence>MDAGARSEGAAVAAAALDAASGPAQPVVGQAAGPECGEGRPLRSERSQEVATGAADAPVVETSPVLSVSDAAALAPPAPASIDAAAEVEAVPQGSPEAPPSAEDDPAYRVFIDSLVYLPPEEVELVEEAYRFSEAAHRGQKRQSGEPYITHPLAVAGEIAEWQMDVEGVIAALLHDVMEDTPVSKSTIAERFGKPVADLVDGLSKLDKLEFQSAEEAQAENFRKMLMAMARDLRVVLIKLADRHHNLQTMAAVRPEKRRRIARETLEIYAPIANRLGLNKLYHELQDLSFQLIYPLRARVLARALKAARGNRRELLSRILDGISRRLQEAGIEARTSGREKSLYSIYRKMLDKRLSFSQVLDVYGFRVLVGDETTCYVALGVLHALYKPVPGKFKDYIAIPKQNGYQSLHTTLIGPHGTPFELQIRTEAMDNLAQEGIASHWLYKDSEHFGAELQQKTSTWFHSLLDLQSTSDESGDFLEHVKVDLFPHEIYVFTPKGRIIALPRGATAIDLAYAVHSDIGNHCVAANINFQPMPLVTELTNGDRVEIITAADAHPSLAWLNTVKTGRARSKIRHYLKSVQHDESTLLGEKMLDQELRALGVAASELPVSSWKNVLRDSGNKLIKEVYTDIGLGFRLAGVVARRLLAREDSSPVQARAPASLVIRGSEGMAVQFAPCCQPIPGDPIIGSIWKGKGLVIHTHDCPAIRKLRSAKPTKWIDVEWEPEPGRLFSVRLRLTVQNTVGALGRIATEISQSGINIVHVNMDEKHPGLYTTINFTVQVAGRTALARLMRSLRRLPEVIRIAREQGQAA</sequence>
<gene>
    <name evidence="6" type="primary">spoT</name>
    <name evidence="6" type="ORF">AW08_01490</name>
</gene>
<dbReference type="CDD" id="cd05399">
    <property type="entry name" value="NT_Rel-Spo_like"/>
    <property type="match status" value="1"/>
</dbReference>
<evidence type="ECO:0000259" key="5">
    <source>
        <dbReference type="PROSITE" id="PS51880"/>
    </source>
</evidence>
<dbReference type="GO" id="GO:0015969">
    <property type="term" value="P:guanosine tetraphosphate metabolic process"/>
    <property type="evidence" value="ECO:0007669"/>
    <property type="project" value="InterPro"/>
</dbReference>
<dbReference type="SUPFAM" id="SSF81271">
    <property type="entry name" value="TGS-like"/>
    <property type="match status" value="1"/>
</dbReference>
<dbReference type="SMART" id="SM00954">
    <property type="entry name" value="RelA_SpoT"/>
    <property type="match status" value="1"/>
</dbReference>
<dbReference type="SUPFAM" id="SSF55021">
    <property type="entry name" value="ACT-like"/>
    <property type="match status" value="1"/>
</dbReference>
<comment type="function">
    <text evidence="1">In eubacteria ppGpp (guanosine 3'-diphosphate 5'-diphosphate) is a mediator of the stringent response that coordinates a variety of cellular activities in response to changes in nutritional abundance.</text>
</comment>
<dbReference type="InterPro" id="IPR004811">
    <property type="entry name" value="RelA/Spo_fam"/>
</dbReference>
<dbReference type="GO" id="GO:0005886">
    <property type="term" value="C:plasma membrane"/>
    <property type="evidence" value="ECO:0007669"/>
    <property type="project" value="TreeGrafter"/>
</dbReference>
<feature type="compositionally biased region" description="Low complexity" evidence="2">
    <location>
        <begin position="1"/>
        <end position="24"/>
    </location>
</feature>
<dbReference type="CDD" id="cd00077">
    <property type="entry name" value="HDc"/>
    <property type="match status" value="1"/>
</dbReference>
<feature type="compositionally biased region" description="Basic and acidic residues" evidence="2">
    <location>
        <begin position="37"/>
        <end position="48"/>
    </location>
</feature>
<feature type="domain" description="ACT" evidence="3">
    <location>
        <begin position="733"/>
        <end position="808"/>
    </location>
</feature>
<proteinExistence type="inferred from homology"/>
<protein>
    <submittedName>
        <fullName evidence="6">Bifunctional (P)ppGpp synthase/hydrolase SpoT</fullName>
    </submittedName>
</protein>
<feature type="domain" description="TGS" evidence="5">
    <location>
        <begin position="489"/>
        <end position="550"/>
    </location>
</feature>
<dbReference type="InterPro" id="IPR012675">
    <property type="entry name" value="Beta-grasp_dom_sf"/>
</dbReference>
<comment type="caution">
    <text evidence="6">The sequence shown here is derived from an EMBL/GenBank/DDBJ whole genome shotgun (WGS) entry which is preliminary data.</text>
</comment>
<dbReference type="InterPro" id="IPR004095">
    <property type="entry name" value="TGS"/>
</dbReference>
<dbReference type="STRING" id="1454001.AW08_01490"/>
<evidence type="ECO:0000256" key="2">
    <source>
        <dbReference type="SAM" id="MobiDB-lite"/>
    </source>
</evidence>